<keyword evidence="4" id="KW-1185">Reference proteome</keyword>
<keyword evidence="1" id="KW-0175">Coiled coil</keyword>
<dbReference type="EMBL" id="JACHWU010000007">
    <property type="protein sequence ID" value="MBB3053081.1"/>
    <property type="molecule type" value="Genomic_DNA"/>
</dbReference>
<feature type="compositionally biased region" description="Basic and acidic residues" evidence="2">
    <location>
        <begin position="188"/>
        <end position="205"/>
    </location>
</feature>
<comment type="caution">
    <text evidence="3">The sequence shown here is derived from an EMBL/GenBank/DDBJ whole genome shotgun (WGS) entry which is preliminary data.</text>
</comment>
<gene>
    <name evidence="3" type="ORF">FHS23_004124</name>
</gene>
<name>A0A839S4Q4_9PSEU</name>
<feature type="coiled-coil region" evidence="1">
    <location>
        <begin position="38"/>
        <end position="65"/>
    </location>
</feature>
<evidence type="ECO:0000313" key="3">
    <source>
        <dbReference type="EMBL" id="MBB3053081.1"/>
    </source>
</evidence>
<feature type="compositionally biased region" description="Basic and acidic residues" evidence="2">
    <location>
        <begin position="145"/>
        <end position="181"/>
    </location>
</feature>
<feature type="region of interest" description="Disordered" evidence="2">
    <location>
        <begin position="381"/>
        <end position="411"/>
    </location>
</feature>
<dbReference type="RefSeq" id="WP_183658556.1">
    <property type="nucleotide sequence ID" value="NZ_JACHWU010000007.1"/>
</dbReference>
<sequence>MGVSQNRFRMTFAGYDREAVDRHLTAFEEQNRAMATDRSLQQRRAEALAAELADLRDSHTALRHKFDRVCRTPIENDGLSERMLRLVELAHVEAAEIVEDARSRAERTRTAADEEARRLRRRYEHVLAELDDRRTQLEAEFAERTRRLEAEAEERERAAEEKRRRLDEESARRRQQTEQELGRALAARRAESERQVRRREKEASDRATAVLAQAREHAAEVVATASARVERLEGVQRTLTARLRETRAILSAVGELTDPVNVEPEPVREQDPEREEEPNRGGTQAHVEAARSGVEPGPVVWPAGAGEQGFGAEPGRVTQRVAGELRSVAEAVPAPRDGAAGAGSPAGPCGESARPEAASPGDASAVDVGAVDVGAVGVGAVEATEGERPEAQARGAAERVVEGVTEAAGSR</sequence>
<proteinExistence type="predicted"/>
<protein>
    <submittedName>
        <fullName evidence="3">Chromosome segregation ATPase</fullName>
    </submittedName>
</protein>
<feature type="compositionally biased region" description="Basic and acidic residues" evidence="2">
    <location>
        <begin position="385"/>
        <end position="401"/>
    </location>
</feature>
<accession>A0A839S4Q4</accession>
<reference evidence="3 4" key="1">
    <citation type="submission" date="2020-08" db="EMBL/GenBank/DDBJ databases">
        <title>Genomic Encyclopedia of Type Strains, Phase III (KMG-III): the genomes of soil and plant-associated and newly described type strains.</title>
        <authorList>
            <person name="Whitman W."/>
        </authorList>
    </citation>
    <scope>NUCLEOTIDE SEQUENCE [LARGE SCALE GENOMIC DNA]</scope>
    <source>
        <strain evidence="3 4">CECT 8577</strain>
    </source>
</reference>
<evidence type="ECO:0000313" key="4">
    <source>
        <dbReference type="Proteomes" id="UP000550714"/>
    </source>
</evidence>
<dbReference type="AlphaFoldDB" id="A0A839S4Q4"/>
<feature type="region of interest" description="Disordered" evidence="2">
    <location>
        <begin position="258"/>
        <end position="315"/>
    </location>
</feature>
<organism evidence="3 4">
    <name type="scientific">Prauserella isguenensis</name>
    <dbReference type="NCBI Taxonomy" id="1470180"/>
    <lineage>
        <taxon>Bacteria</taxon>
        <taxon>Bacillati</taxon>
        <taxon>Actinomycetota</taxon>
        <taxon>Actinomycetes</taxon>
        <taxon>Pseudonocardiales</taxon>
        <taxon>Pseudonocardiaceae</taxon>
        <taxon>Prauserella</taxon>
    </lineage>
</organism>
<feature type="region of interest" description="Disordered" evidence="2">
    <location>
        <begin position="145"/>
        <end position="207"/>
    </location>
</feature>
<feature type="compositionally biased region" description="Low complexity" evidence="2">
    <location>
        <begin position="331"/>
        <end position="350"/>
    </location>
</feature>
<dbReference type="Proteomes" id="UP000550714">
    <property type="component" value="Unassembled WGS sequence"/>
</dbReference>
<evidence type="ECO:0000256" key="2">
    <source>
        <dbReference type="SAM" id="MobiDB-lite"/>
    </source>
</evidence>
<evidence type="ECO:0000256" key="1">
    <source>
        <dbReference type="SAM" id="Coils"/>
    </source>
</evidence>
<feature type="region of interest" description="Disordered" evidence="2">
    <location>
        <begin position="328"/>
        <end position="366"/>
    </location>
</feature>